<keyword evidence="4" id="KW-1185">Reference proteome</keyword>
<reference evidence="3 4" key="1">
    <citation type="submission" date="2018-06" db="EMBL/GenBank/DDBJ databases">
        <title>Genomic Encyclopedia of Archaeal and Bacterial Type Strains, Phase II (KMG-II): from individual species to whole genera.</title>
        <authorList>
            <person name="Goeker M."/>
        </authorList>
    </citation>
    <scope>NUCLEOTIDE SEQUENCE [LARGE SCALE GENOMIC DNA]</scope>
    <source>
        <strain evidence="3 4">DSM 19830</strain>
    </source>
</reference>
<dbReference type="AlphaFoldDB" id="A0A2W7R204"/>
<keyword evidence="1" id="KW-0472">Membrane</keyword>
<keyword evidence="1" id="KW-1133">Transmembrane helix</keyword>
<dbReference type="OrthoDB" id="835661at2"/>
<dbReference type="Proteomes" id="UP000248882">
    <property type="component" value="Unassembled WGS sequence"/>
</dbReference>
<feature type="chain" id="PRO_5016111201" description="HEAT repeat protein" evidence="2">
    <location>
        <begin position="25"/>
        <end position="516"/>
    </location>
</feature>
<dbReference type="SUPFAM" id="SSF48371">
    <property type="entry name" value="ARM repeat"/>
    <property type="match status" value="1"/>
</dbReference>
<feature type="signal peptide" evidence="2">
    <location>
        <begin position="1"/>
        <end position="24"/>
    </location>
</feature>
<protein>
    <recommendedName>
        <fullName evidence="5">HEAT repeat protein</fullName>
    </recommendedName>
</protein>
<dbReference type="InterPro" id="IPR016024">
    <property type="entry name" value="ARM-type_fold"/>
</dbReference>
<evidence type="ECO:0008006" key="5">
    <source>
        <dbReference type="Google" id="ProtNLM"/>
    </source>
</evidence>
<evidence type="ECO:0000313" key="4">
    <source>
        <dbReference type="Proteomes" id="UP000248882"/>
    </source>
</evidence>
<dbReference type="EMBL" id="QKZT01000004">
    <property type="protein sequence ID" value="PZX54863.1"/>
    <property type="molecule type" value="Genomic_DNA"/>
</dbReference>
<gene>
    <name evidence="3" type="ORF">LV85_01201</name>
</gene>
<keyword evidence="2" id="KW-0732">Signal</keyword>
<evidence type="ECO:0000256" key="2">
    <source>
        <dbReference type="SAM" id="SignalP"/>
    </source>
</evidence>
<organism evidence="3 4">
    <name type="scientific">Algoriphagus chordae</name>
    <dbReference type="NCBI Taxonomy" id="237019"/>
    <lineage>
        <taxon>Bacteria</taxon>
        <taxon>Pseudomonadati</taxon>
        <taxon>Bacteroidota</taxon>
        <taxon>Cytophagia</taxon>
        <taxon>Cytophagales</taxon>
        <taxon>Cyclobacteriaceae</taxon>
        <taxon>Algoriphagus</taxon>
    </lineage>
</organism>
<name>A0A2W7R204_9BACT</name>
<evidence type="ECO:0000313" key="3">
    <source>
        <dbReference type="EMBL" id="PZX54863.1"/>
    </source>
</evidence>
<accession>A0A2W7R204</accession>
<sequence>MIVKRTATLVFLLCLLIKTEVVLAQNEQVFADSISFVDFLKAQGEIPGLNYRLIDSSGKIISTALAPEVGGIVDYSQALAIQDSVLNRGSVESTLEFLVYNESSSFEASQEYVSNLLRNGDIVVNTPDSVNRKDLISLANKERYSPLLSGPYSYIGDYKIFAVISTITLFFVFAFAMIFFMVLYKARRNRKEKLVASYDEQIVGPLSEILFEKSLEELESLSNEELYLSFPENQLKKPIYMQVLVGRILALNKKMKGDFKLKLKALYKRLDLDKLSIEKLKSTKWDRIVTGMVEVNEMDYTEALVWVKKHVNSPNFHIRSQAVATLLNLSENIDLTFLRDQSFPLSRWQQMNYLRIIKHLHSTRNLHLGNLFDSENQSIRLFGYKLVRVIGRVDLLADLESKFPFTEIEDKIEIIKTFEYLGVPALSELINGSLTSENIKLASIAARAAGVIGDQSTAQLIIKILNDAPGFKLKMTLMKSLQSLNVQLYNQFIEENLSPDLQRISQHLSDPLLQDV</sequence>
<keyword evidence="1" id="KW-0812">Transmembrane</keyword>
<evidence type="ECO:0000256" key="1">
    <source>
        <dbReference type="SAM" id="Phobius"/>
    </source>
</evidence>
<proteinExistence type="predicted"/>
<comment type="caution">
    <text evidence="3">The sequence shown here is derived from an EMBL/GenBank/DDBJ whole genome shotgun (WGS) entry which is preliminary data.</text>
</comment>
<feature type="transmembrane region" description="Helical" evidence="1">
    <location>
        <begin position="160"/>
        <end position="184"/>
    </location>
</feature>